<feature type="region of interest" description="Disordered" evidence="6">
    <location>
        <begin position="204"/>
        <end position="224"/>
    </location>
</feature>
<evidence type="ECO:0000256" key="7">
    <source>
        <dbReference type="SAM" id="Phobius"/>
    </source>
</evidence>
<keyword evidence="7" id="KW-1133">Transmembrane helix</keyword>
<keyword evidence="5" id="KW-0539">Nucleus</keyword>
<evidence type="ECO:0000256" key="1">
    <source>
        <dbReference type="ARBA" id="ARBA00004123"/>
    </source>
</evidence>
<evidence type="ECO:0000256" key="3">
    <source>
        <dbReference type="ARBA" id="ARBA00023125"/>
    </source>
</evidence>
<dbReference type="GO" id="GO:0003677">
    <property type="term" value="F:DNA binding"/>
    <property type="evidence" value="ECO:0007669"/>
    <property type="project" value="UniProtKB-KW"/>
</dbReference>
<protein>
    <submittedName>
        <fullName evidence="9">NAC-domain protein-like</fullName>
    </submittedName>
</protein>
<evidence type="ECO:0000256" key="4">
    <source>
        <dbReference type="ARBA" id="ARBA00023163"/>
    </source>
</evidence>
<keyword evidence="7" id="KW-0812">Transmembrane</keyword>
<organism evidence="9 10">
    <name type="scientific">Striga asiatica</name>
    <name type="common">Asiatic witchweed</name>
    <name type="synonym">Buchnera asiatica</name>
    <dbReference type="NCBI Taxonomy" id="4170"/>
    <lineage>
        <taxon>Eukaryota</taxon>
        <taxon>Viridiplantae</taxon>
        <taxon>Streptophyta</taxon>
        <taxon>Embryophyta</taxon>
        <taxon>Tracheophyta</taxon>
        <taxon>Spermatophyta</taxon>
        <taxon>Magnoliopsida</taxon>
        <taxon>eudicotyledons</taxon>
        <taxon>Gunneridae</taxon>
        <taxon>Pentapetalae</taxon>
        <taxon>asterids</taxon>
        <taxon>lamiids</taxon>
        <taxon>Lamiales</taxon>
        <taxon>Orobanchaceae</taxon>
        <taxon>Buchnereae</taxon>
        <taxon>Striga</taxon>
    </lineage>
</organism>
<dbReference type="InterPro" id="IPR036093">
    <property type="entry name" value="NAC_dom_sf"/>
</dbReference>
<feature type="transmembrane region" description="Helical" evidence="7">
    <location>
        <begin position="68"/>
        <end position="90"/>
    </location>
</feature>
<gene>
    <name evidence="9" type="ORF">STAS_14034</name>
</gene>
<keyword evidence="4" id="KW-0804">Transcription</keyword>
<comment type="caution">
    <text evidence="9">The sequence shown here is derived from an EMBL/GenBank/DDBJ whole genome shotgun (WGS) entry which is preliminary data.</text>
</comment>
<reference evidence="10" key="1">
    <citation type="journal article" date="2019" name="Curr. Biol.">
        <title>Genome Sequence of Striga asiatica Provides Insight into the Evolution of Plant Parasitism.</title>
        <authorList>
            <person name="Yoshida S."/>
            <person name="Kim S."/>
            <person name="Wafula E.K."/>
            <person name="Tanskanen J."/>
            <person name="Kim Y.M."/>
            <person name="Honaas L."/>
            <person name="Yang Z."/>
            <person name="Spallek T."/>
            <person name="Conn C.E."/>
            <person name="Ichihashi Y."/>
            <person name="Cheong K."/>
            <person name="Cui S."/>
            <person name="Der J.P."/>
            <person name="Gundlach H."/>
            <person name="Jiao Y."/>
            <person name="Hori C."/>
            <person name="Ishida J.K."/>
            <person name="Kasahara H."/>
            <person name="Kiba T."/>
            <person name="Kim M.S."/>
            <person name="Koo N."/>
            <person name="Laohavisit A."/>
            <person name="Lee Y.H."/>
            <person name="Lumba S."/>
            <person name="McCourt P."/>
            <person name="Mortimer J.C."/>
            <person name="Mutuku J.M."/>
            <person name="Nomura T."/>
            <person name="Sasaki-Sekimoto Y."/>
            <person name="Seto Y."/>
            <person name="Wang Y."/>
            <person name="Wakatake T."/>
            <person name="Sakakibara H."/>
            <person name="Demura T."/>
            <person name="Yamaguchi S."/>
            <person name="Yoneyama K."/>
            <person name="Manabe R.I."/>
            <person name="Nelson D.C."/>
            <person name="Schulman A.H."/>
            <person name="Timko M.P."/>
            <person name="dePamphilis C.W."/>
            <person name="Choi D."/>
            <person name="Shirasu K."/>
        </authorList>
    </citation>
    <scope>NUCLEOTIDE SEQUENCE [LARGE SCALE GENOMIC DNA]</scope>
    <source>
        <strain evidence="10">cv. UVA1</strain>
    </source>
</reference>
<evidence type="ECO:0000256" key="6">
    <source>
        <dbReference type="SAM" id="MobiDB-lite"/>
    </source>
</evidence>
<keyword evidence="2" id="KW-0805">Transcription regulation</keyword>
<feature type="domain" description="NAC" evidence="8">
    <location>
        <begin position="16"/>
        <end position="192"/>
    </location>
</feature>
<dbReference type="Pfam" id="PF02365">
    <property type="entry name" value="NAM"/>
    <property type="match status" value="1"/>
</dbReference>
<dbReference type="PANTHER" id="PTHR31989">
    <property type="entry name" value="NAC DOMAIN-CONTAINING PROTEIN 82-RELATED"/>
    <property type="match status" value="1"/>
</dbReference>
<evidence type="ECO:0000259" key="8">
    <source>
        <dbReference type="PROSITE" id="PS51005"/>
    </source>
</evidence>
<dbReference type="InterPro" id="IPR003441">
    <property type="entry name" value="NAC-dom"/>
</dbReference>
<evidence type="ECO:0000313" key="9">
    <source>
        <dbReference type="EMBL" id="GER37612.1"/>
    </source>
</evidence>
<evidence type="ECO:0000256" key="2">
    <source>
        <dbReference type="ARBA" id="ARBA00023015"/>
    </source>
</evidence>
<evidence type="ECO:0000256" key="5">
    <source>
        <dbReference type="ARBA" id="ARBA00023242"/>
    </source>
</evidence>
<dbReference type="OrthoDB" id="895456at2759"/>
<dbReference type="PROSITE" id="PS51005">
    <property type="entry name" value="NAC"/>
    <property type="match status" value="1"/>
</dbReference>
<accession>A0A5A7PYJ7</accession>
<keyword evidence="7" id="KW-0472">Membrane</keyword>
<keyword evidence="10" id="KW-1185">Reference proteome</keyword>
<dbReference type="Gene3D" id="2.170.150.80">
    <property type="entry name" value="NAC domain"/>
    <property type="match status" value="1"/>
</dbReference>
<proteinExistence type="predicted"/>
<name>A0A5A7PYJ7_STRAF</name>
<comment type="subcellular location">
    <subcellularLocation>
        <location evidence="1">Nucleus</location>
    </subcellularLocation>
</comment>
<dbReference type="SUPFAM" id="SSF101941">
    <property type="entry name" value="NAC domain"/>
    <property type="match status" value="1"/>
</dbReference>
<dbReference type="EMBL" id="BKCP01005405">
    <property type="protein sequence ID" value="GER37612.1"/>
    <property type="molecule type" value="Genomic_DNA"/>
</dbReference>
<dbReference type="AlphaFoldDB" id="A0A5A7PYJ7"/>
<dbReference type="GO" id="GO:0006355">
    <property type="term" value="P:regulation of DNA-templated transcription"/>
    <property type="evidence" value="ECO:0007669"/>
    <property type="project" value="InterPro"/>
</dbReference>
<evidence type="ECO:0000313" key="10">
    <source>
        <dbReference type="Proteomes" id="UP000325081"/>
    </source>
</evidence>
<dbReference type="Proteomes" id="UP000325081">
    <property type="component" value="Unassembled WGS sequence"/>
</dbReference>
<sequence>MDVDRLFELLGGITSSYSMFRFRPTPFEVLQYYLSPKLRGADSLRTTLKISMCTSMIPTNSSRYVMPFILPGLSYVFINLGFLFEILSLIEYKDKGDDDRAYFFVPLTKEILQGKGNGTRTTPNGYWKIYEGNIPLYGPDGKIIGLMNKLELYSGKDPNGVLTAWKMVEYMNHRCVRCSKAAPLMVCKMKFKAREEVVVLVDDEMYEEETSSEEEEEGSNNSSK</sequence>
<dbReference type="GO" id="GO:0005634">
    <property type="term" value="C:nucleus"/>
    <property type="evidence" value="ECO:0007669"/>
    <property type="project" value="UniProtKB-SubCell"/>
</dbReference>
<feature type="compositionally biased region" description="Acidic residues" evidence="6">
    <location>
        <begin position="204"/>
        <end position="218"/>
    </location>
</feature>
<keyword evidence="3" id="KW-0238">DNA-binding</keyword>